<protein>
    <recommendedName>
        <fullName evidence="3">HEAT repeat-containing protein</fullName>
    </recommendedName>
</protein>
<evidence type="ECO:0008006" key="3">
    <source>
        <dbReference type="Google" id="ProtNLM"/>
    </source>
</evidence>
<keyword evidence="2" id="KW-1185">Reference proteome</keyword>
<gene>
    <name evidence="1" type="ORF">ACFLIM_33565</name>
</gene>
<comment type="caution">
    <text evidence="1">The sequence shown here is derived from an EMBL/GenBank/DDBJ whole genome shotgun (WGS) entry which is preliminary data.</text>
</comment>
<name>A0ABW7AM33_9ACTN</name>
<evidence type="ECO:0000313" key="2">
    <source>
        <dbReference type="Proteomes" id="UP001603978"/>
    </source>
</evidence>
<dbReference type="EMBL" id="JBICRM010000026">
    <property type="protein sequence ID" value="MFG1708149.1"/>
    <property type="molecule type" value="Genomic_DNA"/>
</dbReference>
<accession>A0ABW7AM33</accession>
<evidence type="ECO:0000313" key="1">
    <source>
        <dbReference type="EMBL" id="MFG1708149.1"/>
    </source>
</evidence>
<proteinExistence type="predicted"/>
<organism evidence="1 2">
    <name type="scientific">Nonomuraea marmarensis</name>
    <dbReference type="NCBI Taxonomy" id="3351344"/>
    <lineage>
        <taxon>Bacteria</taxon>
        <taxon>Bacillati</taxon>
        <taxon>Actinomycetota</taxon>
        <taxon>Actinomycetes</taxon>
        <taxon>Streptosporangiales</taxon>
        <taxon>Streptosporangiaceae</taxon>
        <taxon>Nonomuraea</taxon>
    </lineage>
</organism>
<reference evidence="1 2" key="1">
    <citation type="submission" date="2024-10" db="EMBL/GenBank/DDBJ databases">
        <authorList>
            <person name="Topkara A.R."/>
            <person name="Saygin H."/>
        </authorList>
    </citation>
    <scope>NUCLEOTIDE SEQUENCE [LARGE SCALE GENOMIC DNA]</scope>
    <source>
        <strain evidence="1 2">M3C6</strain>
    </source>
</reference>
<sequence length="629" mass="69885">MLSADPVDPLPKGKITNIADADQLLHYAAQAQFAKIGFSQNNIAELLVLDKGGLSKKIHKMDVKTAKQLDAIIIALAPEMDRSGGLGSLAVRLRGLENITGTGAEIPAPWTRELLKRPADDEFGVLTQASALLSMFRALQDTPHEVRMKFRIDTKEMIDRYREEIRKLVDQLLLIGGSPPTPRNIDALVLLGSIGAHAFDLPETGLQTGLEWALRDMPLGFRAWRAVTKLVHLSRSLKLEPEELKYWVKQYLEEAEELREVSLYPGRSLDLELAITVPLEWSPPGEDWAGAVLLARARNTEATVRERGTAALGLWERTVRNQTGDRDEVRKHLEKLIVDYTNEAEEKGAATGLRWVATTLRHLLDTGEAVCITWPEGHAPCRQVVADGAAHLKTEGIPDNILENTITLFEHALLQNAGVHRRQAIDTLLTGGWARPVTRALERVLKHEKAESWLRCRALFALGFLQVRDAGVVEILKDACIKAHTTLATDQIVTKPRVSELHAGLCAVADCFGATGSEVQANNIRRSLDKTLRAIVYNSPHRSEPAFYPVFRATAYVLLVTAQPRVNGEHDMSQELLEHLTDHPDEVTSRLSTWALAFRFADDGTIRPLHQAPLHIKKRPSKQDPTDDA</sequence>
<dbReference type="RefSeq" id="WP_393172386.1">
    <property type="nucleotide sequence ID" value="NZ_JBICRM010000026.1"/>
</dbReference>
<dbReference type="Proteomes" id="UP001603978">
    <property type="component" value="Unassembled WGS sequence"/>
</dbReference>